<dbReference type="InterPro" id="IPR023296">
    <property type="entry name" value="Glyco_hydro_beta-prop_sf"/>
</dbReference>
<proteinExistence type="predicted"/>
<name>A0ABM7NYK6_9BACT</name>
<dbReference type="Gene3D" id="2.115.10.20">
    <property type="entry name" value="Glycosyl hydrolase domain, family 43"/>
    <property type="match status" value="1"/>
</dbReference>
<keyword evidence="3" id="KW-1185">Reference proteome</keyword>
<gene>
    <name evidence="2" type="ORF">prwr041_15010</name>
</gene>
<protein>
    <submittedName>
        <fullName evidence="2">Arabinosidase</fullName>
    </submittedName>
</protein>
<organism evidence="2 3">
    <name type="scientific">Prevotella herbatica</name>
    <dbReference type="NCBI Taxonomy" id="2801997"/>
    <lineage>
        <taxon>Bacteria</taxon>
        <taxon>Pseudomonadati</taxon>
        <taxon>Bacteroidota</taxon>
        <taxon>Bacteroidia</taxon>
        <taxon>Bacteroidales</taxon>
        <taxon>Prevotellaceae</taxon>
        <taxon>Prevotella</taxon>
    </lineage>
</organism>
<feature type="signal peptide" evidence="1">
    <location>
        <begin position="1"/>
        <end position="21"/>
    </location>
</feature>
<keyword evidence="1" id="KW-0732">Signal</keyword>
<feature type="chain" id="PRO_5046730942" evidence="1">
    <location>
        <begin position="22"/>
        <end position="351"/>
    </location>
</feature>
<dbReference type="Proteomes" id="UP001319045">
    <property type="component" value="Chromosome"/>
</dbReference>
<evidence type="ECO:0000313" key="3">
    <source>
        <dbReference type="Proteomes" id="UP001319045"/>
    </source>
</evidence>
<reference evidence="2 3" key="1">
    <citation type="journal article" date="2022" name="Int. J. Syst. Evol. Microbiol.">
        <title>Prevotella herbatica sp. nov., a plant polysaccharide-decomposing anaerobic bacterium isolated from a methanogenic reactor.</title>
        <authorList>
            <person name="Uek A."/>
            <person name="Tonouchi A."/>
            <person name="Kaku N."/>
            <person name="Ueki K."/>
        </authorList>
    </citation>
    <scope>NUCLEOTIDE SEQUENCE [LARGE SCALE GENOMIC DNA]</scope>
    <source>
        <strain evidence="2 3">WR041</strain>
    </source>
</reference>
<dbReference type="CDD" id="cd08983">
    <property type="entry name" value="GH43_Bt3655-like"/>
    <property type="match status" value="1"/>
</dbReference>
<evidence type="ECO:0000313" key="2">
    <source>
        <dbReference type="EMBL" id="BCS85608.1"/>
    </source>
</evidence>
<sequence>MNFKNLLLSFLLLGSATMVTAQNKVKGDYGYLYCHMSDLGEWTAFAVSRDGVNYQDIIGGKPIFDSKKLARIEGGTRDAYITRTSDGKSYIMVTTDMCVAKSHKWDNYGIDLLKSNDLIHWTSVTFDYRKGQQIFCDSATAKSTYKDWSTINRVWAPQIFWDPNYTWDNGEKGGYMIYYSMLNRPEEGYDRMYYSYADKTFTKLTTPKLLFDWGYATIDADINYLPSDGKYHMLIKKEGGKPGIYTATSSKLTSGWGEPVEDDYVSFEGNKKTEGSSAFQPIGSDEWRVAYVEYSSRPHRYRICKADKNMRNFHDPVDINGVTGPQHGSFMRITKQEYNRLLNLNKLDEKK</sequence>
<dbReference type="RefSeq" id="WP_237072177.1">
    <property type="nucleotide sequence ID" value="NZ_AP024484.1"/>
</dbReference>
<accession>A0ABM7NYK6</accession>
<dbReference type="EMBL" id="AP024484">
    <property type="protein sequence ID" value="BCS85608.1"/>
    <property type="molecule type" value="Genomic_DNA"/>
</dbReference>
<evidence type="ECO:0000256" key="1">
    <source>
        <dbReference type="SAM" id="SignalP"/>
    </source>
</evidence>
<dbReference type="SUPFAM" id="SSF75005">
    <property type="entry name" value="Arabinanase/levansucrase/invertase"/>
    <property type="match status" value="1"/>
</dbReference>